<dbReference type="Gene3D" id="3.10.180.10">
    <property type="entry name" value="2,3-Dihydroxybiphenyl 1,2-Dioxygenase, domain 1"/>
    <property type="match status" value="1"/>
</dbReference>
<name>A0AAJ0FSE9_9HYPO</name>
<proteinExistence type="predicted"/>
<feature type="domain" description="VOC" evidence="1">
    <location>
        <begin position="11"/>
        <end position="132"/>
    </location>
</feature>
<evidence type="ECO:0000313" key="3">
    <source>
        <dbReference type="Proteomes" id="UP001251528"/>
    </source>
</evidence>
<dbReference type="InterPro" id="IPR052164">
    <property type="entry name" value="Anthracycline_SecMetBiosynth"/>
</dbReference>
<keyword evidence="3" id="KW-1185">Reference proteome</keyword>
<dbReference type="PROSITE" id="PS51819">
    <property type="entry name" value="VOC"/>
    <property type="match status" value="1"/>
</dbReference>
<comment type="caution">
    <text evidence="2">The sequence shown here is derived from an EMBL/GenBank/DDBJ whole genome shotgun (WGS) entry which is preliminary data.</text>
</comment>
<dbReference type="InterPro" id="IPR004360">
    <property type="entry name" value="Glyas_Fos-R_dOase_dom"/>
</dbReference>
<evidence type="ECO:0000313" key="2">
    <source>
        <dbReference type="EMBL" id="KAK2595226.1"/>
    </source>
</evidence>
<protein>
    <recommendedName>
        <fullName evidence="1">VOC domain-containing protein</fullName>
    </recommendedName>
</protein>
<sequence length="134" mass="14520">MSDWKPPSFGTPVWMGIPAKNVARATEFYKKVFNLPLKDPQSASNDLRLFDFSKNGVNITGGILKAPDSSGTFDVGKGGVCLSWFVEDLDASAKTVEAAGGKMLTEQIKEGECGVLRYFEDTEGTVGSIYMLVK</sequence>
<dbReference type="EMBL" id="JASWJB010000139">
    <property type="protein sequence ID" value="KAK2595226.1"/>
    <property type="molecule type" value="Genomic_DNA"/>
</dbReference>
<dbReference type="InterPro" id="IPR029068">
    <property type="entry name" value="Glyas_Bleomycin-R_OHBP_Dase"/>
</dbReference>
<dbReference type="InterPro" id="IPR037523">
    <property type="entry name" value="VOC_core"/>
</dbReference>
<reference evidence="2" key="1">
    <citation type="submission" date="2023-06" db="EMBL/GenBank/DDBJ databases">
        <title>Conoideocrella luteorostrata (Hypocreales: Clavicipitaceae), a potential biocontrol fungus for elongate hemlock scale in United States Christmas tree production areas.</title>
        <authorList>
            <person name="Barrett H."/>
            <person name="Lovett B."/>
            <person name="Macias A.M."/>
            <person name="Stajich J.E."/>
            <person name="Kasson M.T."/>
        </authorList>
    </citation>
    <scope>NUCLEOTIDE SEQUENCE</scope>
    <source>
        <strain evidence="2">ARSEF 14590</strain>
    </source>
</reference>
<dbReference type="SUPFAM" id="SSF54593">
    <property type="entry name" value="Glyoxalase/Bleomycin resistance protein/Dihydroxybiphenyl dioxygenase"/>
    <property type="match status" value="1"/>
</dbReference>
<accession>A0AAJ0FSE9</accession>
<organism evidence="2 3">
    <name type="scientific">Conoideocrella luteorostrata</name>
    <dbReference type="NCBI Taxonomy" id="1105319"/>
    <lineage>
        <taxon>Eukaryota</taxon>
        <taxon>Fungi</taxon>
        <taxon>Dikarya</taxon>
        <taxon>Ascomycota</taxon>
        <taxon>Pezizomycotina</taxon>
        <taxon>Sordariomycetes</taxon>
        <taxon>Hypocreomycetidae</taxon>
        <taxon>Hypocreales</taxon>
        <taxon>Clavicipitaceae</taxon>
        <taxon>Conoideocrella</taxon>
    </lineage>
</organism>
<dbReference type="Proteomes" id="UP001251528">
    <property type="component" value="Unassembled WGS sequence"/>
</dbReference>
<gene>
    <name evidence="2" type="ORF">QQS21_007079</name>
</gene>
<evidence type="ECO:0000259" key="1">
    <source>
        <dbReference type="PROSITE" id="PS51819"/>
    </source>
</evidence>
<dbReference type="AlphaFoldDB" id="A0AAJ0FSE9"/>
<dbReference type="PANTHER" id="PTHR33993">
    <property type="entry name" value="GLYOXALASE-RELATED"/>
    <property type="match status" value="1"/>
</dbReference>
<dbReference type="PANTHER" id="PTHR33993:SF2">
    <property type="entry name" value="VOC DOMAIN-CONTAINING PROTEIN"/>
    <property type="match status" value="1"/>
</dbReference>
<dbReference type="Pfam" id="PF00903">
    <property type="entry name" value="Glyoxalase"/>
    <property type="match status" value="1"/>
</dbReference>